<evidence type="ECO:0000259" key="1">
    <source>
        <dbReference type="Pfam" id="PF00501"/>
    </source>
</evidence>
<gene>
    <name evidence="3" type="ORF">X474_11725</name>
</gene>
<sequence length="427" mass="47918">MKTRADKGRFWNQEQETLAWEQRLSGLEKRFLATFRHAAKNSPAYAEILAKAGIEAEDIKGFDDLEKIPILRMQDIVERQRSRPPFGGFETVDPSRVRRVYINPGRIFQPGEWDYEDTSWAEALAAAGFGPGDLVINTFNYHLWPYAFMMDESAKMVGATVAPTGVGNTLMQVKIIKDLKVNAFMGTPSFLMTLTQRAEGMGLDVKKDLALDKAMVGAEMLPESLRKRLQEKLGMEIRQAYGTVFLGCLGYECSLARGLHVPDNVLVEVVDPATGKAAPKGVAGEIVATTFNPVYPLVRLATGDLSLWAQEPCACGRTSGVLRKVLGRVDQATKVRGTFLHPWQTDEIAAKYPEIFKYQVIITRKDHTDHMSMVVEVADDYPKKDILKARLERDLKDLLTIKGEARVVRQGSIPDFHKKIDDKRTWE</sequence>
<dbReference type="EMBL" id="AZAC01000014">
    <property type="protein sequence ID" value="KIX13658.1"/>
    <property type="molecule type" value="Genomic_DNA"/>
</dbReference>
<feature type="domain" description="AMP-dependent synthetase/ligase" evidence="1">
    <location>
        <begin position="154"/>
        <end position="288"/>
    </location>
</feature>
<reference evidence="3 4" key="1">
    <citation type="submission" date="2013-11" db="EMBL/GenBank/DDBJ databases">
        <title>Metagenomic analysis of a methanogenic consortium involved in long chain n-alkane degradation.</title>
        <authorList>
            <person name="Davidova I.A."/>
            <person name="Callaghan A.V."/>
            <person name="Wawrik B."/>
            <person name="Pruitt S."/>
            <person name="Marks C."/>
            <person name="Duncan K.E."/>
            <person name="Suflita J.M."/>
        </authorList>
    </citation>
    <scope>NUCLEOTIDE SEQUENCE [LARGE SCALE GENOMIC DNA]</scope>
    <source>
        <strain evidence="3 4">SPR</strain>
    </source>
</reference>
<accession>A0A0D2HSY6</accession>
<dbReference type="Proteomes" id="UP000032233">
    <property type="component" value="Unassembled WGS sequence"/>
</dbReference>
<keyword evidence="4" id="KW-1185">Reference proteome</keyword>
<feature type="domain" description="AMP-dependent ligase C-terminal" evidence="2">
    <location>
        <begin position="337"/>
        <end position="420"/>
    </location>
</feature>
<protein>
    <submittedName>
        <fullName evidence="3">Phenylacetate-CoA ligase</fullName>
    </submittedName>
</protein>
<dbReference type="PANTHER" id="PTHR43845:SF1">
    <property type="entry name" value="BLR5969 PROTEIN"/>
    <property type="match status" value="1"/>
</dbReference>
<dbReference type="Pfam" id="PF00501">
    <property type="entry name" value="AMP-binding"/>
    <property type="match status" value="1"/>
</dbReference>
<dbReference type="RefSeq" id="WP_052515086.1">
    <property type="nucleotide sequence ID" value="NZ_AZAC01000014.1"/>
</dbReference>
<dbReference type="InParanoid" id="A0A0D2HSY6"/>
<organism evidence="3 4">
    <name type="scientific">Dethiosulfatarculus sandiegensis</name>
    <dbReference type="NCBI Taxonomy" id="1429043"/>
    <lineage>
        <taxon>Bacteria</taxon>
        <taxon>Pseudomonadati</taxon>
        <taxon>Thermodesulfobacteriota</taxon>
        <taxon>Desulfarculia</taxon>
        <taxon>Desulfarculales</taxon>
        <taxon>Desulfarculaceae</taxon>
        <taxon>Dethiosulfatarculus</taxon>
    </lineage>
</organism>
<proteinExistence type="predicted"/>
<comment type="caution">
    <text evidence="3">The sequence shown here is derived from an EMBL/GenBank/DDBJ whole genome shotgun (WGS) entry which is preliminary data.</text>
</comment>
<dbReference type="InterPro" id="IPR000873">
    <property type="entry name" value="AMP-dep_synth/lig_dom"/>
</dbReference>
<evidence type="ECO:0000259" key="2">
    <source>
        <dbReference type="Pfam" id="PF14535"/>
    </source>
</evidence>
<dbReference type="InterPro" id="IPR042099">
    <property type="entry name" value="ANL_N_sf"/>
</dbReference>
<dbReference type="OrthoDB" id="5484550at2"/>
<dbReference type="InterPro" id="IPR045851">
    <property type="entry name" value="AMP-bd_C_sf"/>
</dbReference>
<dbReference type="PATRIC" id="fig|1429043.3.peg.2493"/>
<name>A0A0D2HSY6_9BACT</name>
<dbReference type="AlphaFoldDB" id="A0A0D2HSY6"/>
<dbReference type="PANTHER" id="PTHR43845">
    <property type="entry name" value="BLR5969 PROTEIN"/>
    <property type="match status" value="1"/>
</dbReference>
<dbReference type="Gene3D" id="3.30.300.30">
    <property type="match status" value="1"/>
</dbReference>
<evidence type="ECO:0000313" key="3">
    <source>
        <dbReference type="EMBL" id="KIX13658.1"/>
    </source>
</evidence>
<dbReference type="STRING" id="1429043.X474_11725"/>
<dbReference type="GO" id="GO:0016874">
    <property type="term" value="F:ligase activity"/>
    <property type="evidence" value="ECO:0007669"/>
    <property type="project" value="UniProtKB-KW"/>
</dbReference>
<evidence type="ECO:0000313" key="4">
    <source>
        <dbReference type="Proteomes" id="UP000032233"/>
    </source>
</evidence>
<dbReference type="SUPFAM" id="SSF56801">
    <property type="entry name" value="Acetyl-CoA synthetase-like"/>
    <property type="match status" value="1"/>
</dbReference>
<dbReference type="Pfam" id="PF14535">
    <property type="entry name" value="AMP-binding_C_2"/>
    <property type="match status" value="1"/>
</dbReference>
<dbReference type="Gene3D" id="3.40.50.12780">
    <property type="entry name" value="N-terminal domain of ligase-like"/>
    <property type="match status" value="1"/>
</dbReference>
<dbReference type="InterPro" id="IPR028154">
    <property type="entry name" value="AMP-dep_Lig_C"/>
</dbReference>
<keyword evidence="3" id="KW-0436">Ligase</keyword>